<evidence type="ECO:0000313" key="4">
    <source>
        <dbReference type="Proteomes" id="UP000317940"/>
    </source>
</evidence>
<dbReference type="Proteomes" id="UP000317940">
    <property type="component" value="Unassembled WGS sequence"/>
</dbReference>
<sequence length="118" mass="12985">MTTTGPIPGPGATGPVPPPLPRLVFAPARPVRNEDRTELLYEVRRLPDGTGVLPVFTTRERLVEALGPAQPWAQAPLRAVRAIMAAAGVERVELDPELGEQEWRWTPQGLADFEGEWR</sequence>
<dbReference type="Pfam" id="PF07179">
    <property type="entry name" value="SseB"/>
    <property type="match status" value="1"/>
</dbReference>
<dbReference type="AlphaFoldDB" id="A0A561UF00"/>
<organism evidence="3 4">
    <name type="scientific">Kitasatospora viridis</name>
    <dbReference type="NCBI Taxonomy" id="281105"/>
    <lineage>
        <taxon>Bacteria</taxon>
        <taxon>Bacillati</taxon>
        <taxon>Actinomycetota</taxon>
        <taxon>Actinomycetes</taxon>
        <taxon>Kitasatosporales</taxon>
        <taxon>Streptomycetaceae</taxon>
        <taxon>Kitasatospora</taxon>
    </lineage>
</organism>
<evidence type="ECO:0000313" key="3">
    <source>
        <dbReference type="EMBL" id="TWF97918.1"/>
    </source>
</evidence>
<proteinExistence type="predicted"/>
<dbReference type="OrthoDB" id="3256619at2"/>
<accession>A0A561UF00</accession>
<name>A0A561UF00_9ACTN</name>
<keyword evidence="4" id="KW-1185">Reference proteome</keyword>
<dbReference type="InterPro" id="IPR009839">
    <property type="entry name" value="SseB_N"/>
</dbReference>
<dbReference type="NCBIfam" id="NF042914">
    <property type="entry name" value="SAV915_dom"/>
    <property type="match status" value="1"/>
</dbReference>
<comment type="caution">
    <text evidence="3">The sequence shown here is derived from an EMBL/GenBank/DDBJ whole genome shotgun (WGS) entry which is preliminary data.</text>
</comment>
<dbReference type="InterPro" id="IPR049975">
    <property type="entry name" value="SAV_915-like_dom"/>
</dbReference>
<feature type="domain" description="SseB protein N-terminal" evidence="2">
    <location>
        <begin position="37"/>
        <end position="96"/>
    </location>
</feature>
<reference evidence="3 4" key="1">
    <citation type="submission" date="2019-06" db="EMBL/GenBank/DDBJ databases">
        <title>Sequencing the genomes of 1000 actinobacteria strains.</title>
        <authorList>
            <person name="Klenk H.-P."/>
        </authorList>
    </citation>
    <scope>NUCLEOTIDE SEQUENCE [LARGE SCALE GENOMIC DNA]</scope>
    <source>
        <strain evidence="3 4">DSM 44826</strain>
    </source>
</reference>
<gene>
    <name evidence="3" type="ORF">FHX73_111720</name>
</gene>
<dbReference type="RefSeq" id="WP_145904424.1">
    <property type="nucleotide sequence ID" value="NZ_BAAAMZ010000013.1"/>
</dbReference>
<protein>
    <submittedName>
        <fullName evidence="3">Type III secretion system (T3SS) SseB-like protein</fullName>
    </submittedName>
</protein>
<dbReference type="EMBL" id="VIWT01000001">
    <property type="protein sequence ID" value="TWF97918.1"/>
    <property type="molecule type" value="Genomic_DNA"/>
</dbReference>
<feature type="region of interest" description="Disordered" evidence="1">
    <location>
        <begin position="1"/>
        <end position="21"/>
    </location>
</feature>
<evidence type="ECO:0000256" key="1">
    <source>
        <dbReference type="SAM" id="MobiDB-lite"/>
    </source>
</evidence>
<evidence type="ECO:0000259" key="2">
    <source>
        <dbReference type="Pfam" id="PF07179"/>
    </source>
</evidence>